<keyword evidence="5" id="KW-0687">Ribonucleoprotein</keyword>
<dbReference type="InterPro" id="IPR016939">
    <property type="entry name" value="Ribosomal_mS23_fun"/>
</dbReference>
<comment type="similarity">
    <text evidence="2">Belongs to the mitochondrion-specific ribosomal protein mS23 family.</text>
</comment>
<keyword evidence="9" id="KW-1185">Reference proteome</keyword>
<proteinExistence type="inferred from homology"/>
<evidence type="ECO:0000256" key="1">
    <source>
        <dbReference type="ARBA" id="ARBA00004173"/>
    </source>
</evidence>
<evidence type="ECO:0000256" key="3">
    <source>
        <dbReference type="ARBA" id="ARBA00022980"/>
    </source>
</evidence>
<dbReference type="OrthoDB" id="5542239at2759"/>
<dbReference type="PANTHER" id="PTHR37799:SF1">
    <property type="entry name" value="SMALL RIBOSOMAL SUBUNIT PROTEIN MS23"/>
    <property type="match status" value="1"/>
</dbReference>
<dbReference type="Pfam" id="PF13741">
    <property type="entry name" value="MRP-S25"/>
    <property type="match status" value="1"/>
</dbReference>
<evidence type="ECO:0000256" key="7">
    <source>
        <dbReference type="ARBA" id="ARBA00035421"/>
    </source>
</evidence>
<dbReference type="AlphaFoldDB" id="A0A8H3XB93"/>
<keyword evidence="3 8" id="KW-0689">Ribosomal protein</keyword>
<organism evidence="8 9">
    <name type="scientific">Gigaspora margarita</name>
    <dbReference type="NCBI Taxonomy" id="4874"/>
    <lineage>
        <taxon>Eukaryota</taxon>
        <taxon>Fungi</taxon>
        <taxon>Fungi incertae sedis</taxon>
        <taxon>Mucoromycota</taxon>
        <taxon>Glomeromycotina</taxon>
        <taxon>Glomeromycetes</taxon>
        <taxon>Diversisporales</taxon>
        <taxon>Gigasporaceae</taxon>
        <taxon>Gigaspora</taxon>
    </lineage>
</organism>
<dbReference type="GO" id="GO:0003735">
    <property type="term" value="F:structural constituent of ribosome"/>
    <property type="evidence" value="ECO:0007669"/>
    <property type="project" value="InterPro"/>
</dbReference>
<reference evidence="8 9" key="1">
    <citation type="journal article" date="2019" name="Environ. Microbiol.">
        <title>At the nexus of three kingdoms: the genome of the mycorrhizal fungus Gigaspora margarita provides insights into plant, endobacterial and fungal interactions.</title>
        <authorList>
            <person name="Venice F."/>
            <person name="Ghignone S."/>
            <person name="Salvioli di Fossalunga A."/>
            <person name="Amselem J."/>
            <person name="Novero M."/>
            <person name="Xianan X."/>
            <person name="Sedzielewska Toro K."/>
            <person name="Morin E."/>
            <person name="Lipzen A."/>
            <person name="Grigoriev I.V."/>
            <person name="Henrissat B."/>
            <person name="Martin F.M."/>
            <person name="Bonfante P."/>
        </authorList>
    </citation>
    <scope>NUCLEOTIDE SEQUENCE [LARGE SCALE GENOMIC DNA]</scope>
    <source>
        <strain evidence="8 9">BEG34</strain>
    </source>
</reference>
<evidence type="ECO:0000313" key="9">
    <source>
        <dbReference type="Proteomes" id="UP000439903"/>
    </source>
</evidence>
<dbReference type="InterPro" id="IPR059242">
    <property type="entry name" value="mS23_dom"/>
</dbReference>
<gene>
    <name evidence="8" type="ORF">F8M41_003493</name>
</gene>
<name>A0A8H3XB93_GIGMA</name>
<evidence type="ECO:0000313" key="8">
    <source>
        <dbReference type="EMBL" id="KAF0444009.1"/>
    </source>
</evidence>
<dbReference type="Proteomes" id="UP000439903">
    <property type="component" value="Unassembled WGS sequence"/>
</dbReference>
<dbReference type="EMBL" id="WTPW01001304">
    <property type="protein sequence ID" value="KAF0444009.1"/>
    <property type="molecule type" value="Genomic_DNA"/>
</dbReference>
<comment type="caution">
    <text evidence="8">The sequence shown here is derived from an EMBL/GenBank/DDBJ whole genome shotgun (WGS) entry which is preliminary data.</text>
</comment>
<evidence type="ECO:0000256" key="4">
    <source>
        <dbReference type="ARBA" id="ARBA00023128"/>
    </source>
</evidence>
<evidence type="ECO:0000256" key="2">
    <source>
        <dbReference type="ARBA" id="ARBA00009864"/>
    </source>
</evidence>
<dbReference type="PANTHER" id="PTHR37799">
    <property type="entry name" value="37S RIBOSOMAL PROTEIN S25, MITOCHONDRIAL"/>
    <property type="match status" value="1"/>
</dbReference>
<keyword evidence="4" id="KW-0496">Mitochondrion</keyword>
<sequence length="218" mass="25281">MYRGSPTKLHNHVSRLLAGGIYKVPPIWYPVMKAIPPGSSVLRSPLQFQEPTLLQSQSENRQRVKSYGFKHLRTKVARPQRIVYEEDSLRRRFYRDHPYELLRPQSLIEKETPVREDWNTLLGTKHPTQITGESVIKYQLYLMSNGMSKSEAYTKACNEFYVIRARQEVVERVAEEQALAFGAKRPLSQTEKVLLLEQENIKKCPPKVVTLDNNEKIG</sequence>
<accession>A0A8H3XB93</accession>
<evidence type="ECO:0000256" key="5">
    <source>
        <dbReference type="ARBA" id="ARBA00023274"/>
    </source>
</evidence>
<evidence type="ECO:0000256" key="6">
    <source>
        <dbReference type="ARBA" id="ARBA00035137"/>
    </source>
</evidence>
<dbReference type="GO" id="GO:0005763">
    <property type="term" value="C:mitochondrial small ribosomal subunit"/>
    <property type="evidence" value="ECO:0007669"/>
    <property type="project" value="InterPro"/>
</dbReference>
<dbReference type="CDD" id="cd23701">
    <property type="entry name" value="At1g26750"/>
    <property type="match status" value="1"/>
</dbReference>
<protein>
    <recommendedName>
        <fullName evidence="6">Small ribosomal subunit protein mS23</fullName>
    </recommendedName>
    <alternativeName>
        <fullName evidence="7">37S ribosomal protein S25, mitochondrial</fullName>
    </alternativeName>
</protein>
<comment type="subcellular location">
    <subcellularLocation>
        <location evidence="1">Mitochondrion</location>
    </subcellularLocation>
</comment>